<sequence>MSADNLLPAKRQRVENAATTRSEIWMDDGSVVLQAKNTLFRVHWSLLALHSSVFHALRDLPQPTDQPSVEQCPVVELEDDPDDVHCLLQALYKPRFLAQEKIPFSAVSALLRMGRKYDLPDLSDSAVKRLTSIFPSNFEDFERNEREPVYTSIEHQTGIEFDIIALAREFNIMTILPAVFYCIIRPQSILPKLCQGEKRPNGTIALLSREDLTRCVVAREKLLGEQFRQGRTFGWVRKWPYPNCRTGSNCHKNRLVLHSSFIDLAYIDAFADSKDVLDFDFCPHCLGCLEECMGNGRKMMWDMLPGFFDLPAWDELKNDV</sequence>
<organism evidence="2 3">
    <name type="scientific">Favolaschia claudopus</name>
    <dbReference type="NCBI Taxonomy" id="2862362"/>
    <lineage>
        <taxon>Eukaryota</taxon>
        <taxon>Fungi</taxon>
        <taxon>Dikarya</taxon>
        <taxon>Basidiomycota</taxon>
        <taxon>Agaricomycotina</taxon>
        <taxon>Agaricomycetes</taxon>
        <taxon>Agaricomycetidae</taxon>
        <taxon>Agaricales</taxon>
        <taxon>Marasmiineae</taxon>
        <taxon>Mycenaceae</taxon>
        <taxon>Favolaschia</taxon>
    </lineage>
</organism>
<dbReference type="SUPFAM" id="SSF54695">
    <property type="entry name" value="POZ domain"/>
    <property type="match status" value="1"/>
</dbReference>
<dbReference type="Pfam" id="PF00651">
    <property type="entry name" value="BTB"/>
    <property type="match status" value="1"/>
</dbReference>
<evidence type="ECO:0000259" key="1">
    <source>
        <dbReference type="PROSITE" id="PS50097"/>
    </source>
</evidence>
<evidence type="ECO:0000313" key="3">
    <source>
        <dbReference type="Proteomes" id="UP001362999"/>
    </source>
</evidence>
<gene>
    <name evidence="2" type="ORF">R3P38DRAFT_2505982</name>
</gene>
<dbReference type="Proteomes" id="UP001362999">
    <property type="component" value="Unassembled WGS sequence"/>
</dbReference>
<feature type="domain" description="BTB" evidence="1">
    <location>
        <begin position="29"/>
        <end position="100"/>
    </location>
</feature>
<accession>A0AAW0DC77</accession>
<protein>
    <submittedName>
        <fullName evidence="2">BTB domain-containing protein</fullName>
    </submittedName>
</protein>
<dbReference type="EMBL" id="JAWWNJ010000009">
    <property type="protein sequence ID" value="KAK7049039.1"/>
    <property type="molecule type" value="Genomic_DNA"/>
</dbReference>
<dbReference type="AlphaFoldDB" id="A0AAW0DC77"/>
<keyword evidence="3" id="KW-1185">Reference proteome</keyword>
<dbReference type="SMART" id="SM00225">
    <property type="entry name" value="BTB"/>
    <property type="match status" value="1"/>
</dbReference>
<evidence type="ECO:0000313" key="2">
    <source>
        <dbReference type="EMBL" id="KAK7049039.1"/>
    </source>
</evidence>
<dbReference type="InterPro" id="IPR000210">
    <property type="entry name" value="BTB/POZ_dom"/>
</dbReference>
<dbReference type="Gene3D" id="3.30.710.10">
    <property type="entry name" value="Potassium Channel Kv1.1, Chain A"/>
    <property type="match status" value="1"/>
</dbReference>
<name>A0AAW0DC77_9AGAR</name>
<dbReference type="PROSITE" id="PS50097">
    <property type="entry name" value="BTB"/>
    <property type="match status" value="1"/>
</dbReference>
<dbReference type="CDD" id="cd18186">
    <property type="entry name" value="BTB_POZ_ZBTB_KLHL-like"/>
    <property type="match status" value="1"/>
</dbReference>
<dbReference type="InterPro" id="IPR011333">
    <property type="entry name" value="SKP1/BTB/POZ_sf"/>
</dbReference>
<proteinExistence type="predicted"/>
<comment type="caution">
    <text evidence="2">The sequence shown here is derived from an EMBL/GenBank/DDBJ whole genome shotgun (WGS) entry which is preliminary data.</text>
</comment>
<reference evidence="2 3" key="1">
    <citation type="journal article" date="2024" name="J Genomics">
        <title>Draft genome sequencing and assembly of Favolaschia claudopus CIRM-BRFM 2984 isolated from oak limbs.</title>
        <authorList>
            <person name="Navarro D."/>
            <person name="Drula E."/>
            <person name="Chaduli D."/>
            <person name="Cazenave R."/>
            <person name="Ahrendt S."/>
            <person name="Wang J."/>
            <person name="Lipzen A."/>
            <person name="Daum C."/>
            <person name="Barry K."/>
            <person name="Grigoriev I.V."/>
            <person name="Favel A."/>
            <person name="Rosso M.N."/>
            <person name="Martin F."/>
        </authorList>
    </citation>
    <scope>NUCLEOTIDE SEQUENCE [LARGE SCALE GENOMIC DNA]</scope>
    <source>
        <strain evidence="2 3">CIRM-BRFM 2984</strain>
    </source>
</reference>